<dbReference type="InterPro" id="IPR049692">
    <property type="entry name" value="Daptide_DH"/>
</dbReference>
<evidence type="ECO:0000256" key="1">
    <source>
        <dbReference type="ARBA" id="ARBA00007358"/>
    </source>
</evidence>
<dbReference type="PANTHER" id="PTHR11496">
    <property type="entry name" value="ALCOHOL DEHYDROGENASE"/>
    <property type="match status" value="1"/>
</dbReference>
<dbReference type="Pfam" id="PF00465">
    <property type="entry name" value="Fe-ADH"/>
    <property type="match status" value="1"/>
</dbReference>
<feature type="non-terminal residue" evidence="5">
    <location>
        <position position="771"/>
    </location>
</feature>
<dbReference type="InterPro" id="IPR039697">
    <property type="entry name" value="Alcohol_dehydrogenase_Fe"/>
</dbReference>
<evidence type="ECO:0000256" key="3">
    <source>
        <dbReference type="SAM" id="MobiDB-lite"/>
    </source>
</evidence>
<evidence type="ECO:0000313" key="5">
    <source>
        <dbReference type="EMBL" id="MDX3019964.1"/>
    </source>
</evidence>
<evidence type="ECO:0000259" key="4">
    <source>
        <dbReference type="Pfam" id="PF00465"/>
    </source>
</evidence>
<dbReference type="EMBL" id="JARAWP010000010">
    <property type="protein sequence ID" value="MDX3019964.1"/>
    <property type="molecule type" value="Genomic_DNA"/>
</dbReference>
<dbReference type="GO" id="GO:0004022">
    <property type="term" value="F:alcohol dehydrogenase (NAD+) activity"/>
    <property type="evidence" value="ECO:0007669"/>
    <property type="project" value="UniProtKB-EC"/>
</dbReference>
<feature type="region of interest" description="Disordered" evidence="3">
    <location>
        <begin position="752"/>
        <end position="771"/>
    </location>
</feature>
<feature type="domain" description="Alcohol dehydrogenase iron-type/glycerol dehydrogenase GldA" evidence="4">
    <location>
        <begin position="285"/>
        <end position="453"/>
    </location>
</feature>
<dbReference type="NCBIfam" id="NF041822">
    <property type="entry name" value="daptide_DH"/>
    <property type="match status" value="1"/>
</dbReference>
<comment type="similarity">
    <text evidence="1">Belongs to the iron-containing alcohol dehydrogenase family.</text>
</comment>
<evidence type="ECO:0000313" key="6">
    <source>
        <dbReference type="Proteomes" id="UP001272987"/>
    </source>
</evidence>
<gene>
    <name evidence="5" type="ORF">PV666_18990</name>
</gene>
<dbReference type="InterPro" id="IPR001670">
    <property type="entry name" value="ADH_Fe/GldA"/>
</dbReference>
<feature type="region of interest" description="Disordered" evidence="3">
    <location>
        <begin position="265"/>
        <end position="284"/>
    </location>
</feature>
<protein>
    <submittedName>
        <fullName evidence="5">Iron-containing alcohol dehydrogenase</fullName>
        <ecNumber evidence="5">1.1.1.1</ecNumber>
    </submittedName>
</protein>
<dbReference type="PANTHER" id="PTHR11496:SF102">
    <property type="entry name" value="ALCOHOL DEHYDROGENASE 4"/>
    <property type="match status" value="1"/>
</dbReference>
<evidence type="ECO:0000256" key="2">
    <source>
        <dbReference type="ARBA" id="ARBA00023002"/>
    </source>
</evidence>
<accession>A0ABU4LY84</accession>
<reference evidence="5 6" key="1">
    <citation type="journal article" date="2023" name="Microb. Genom.">
        <title>Mesoterricola silvestris gen. nov., sp. nov., Mesoterricola sediminis sp. nov., Geothrix oryzae sp. nov., Geothrix edaphica sp. nov., Geothrix rubra sp. nov., and Geothrix limicola sp. nov., six novel members of Acidobacteriota isolated from soils.</title>
        <authorList>
            <person name="Weisberg A.J."/>
            <person name="Pearce E."/>
            <person name="Kramer C.G."/>
            <person name="Chang J.H."/>
            <person name="Clarke C.R."/>
        </authorList>
    </citation>
    <scope>NUCLEOTIDE SEQUENCE [LARGE SCALE GENOMIC DNA]</scope>
    <source>
        <strain evidence="5 6">NB05-1H</strain>
    </source>
</reference>
<proteinExistence type="inferred from homology"/>
<keyword evidence="2 5" id="KW-0560">Oxidoreductase</keyword>
<name>A0ABU4LY84_9ACTN</name>
<dbReference type="Gene3D" id="3.40.50.1970">
    <property type="match status" value="1"/>
</dbReference>
<dbReference type="EC" id="1.1.1.1" evidence="5"/>
<comment type="caution">
    <text evidence="5">The sequence shown here is derived from an EMBL/GenBank/DDBJ whole genome shotgun (WGS) entry which is preliminary data.</text>
</comment>
<dbReference type="RefSeq" id="WP_319166551.1">
    <property type="nucleotide sequence ID" value="NZ_JARAWP010000010.1"/>
</dbReference>
<organism evidence="5 6">
    <name type="scientific">Streptomyces acidiscabies</name>
    <dbReference type="NCBI Taxonomy" id="42234"/>
    <lineage>
        <taxon>Bacteria</taxon>
        <taxon>Bacillati</taxon>
        <taxon>Actinomycetota</taxon>
        <taxon>Actinomycetes</taxon>
        <taxon>Kitasatosporales</taxon>
        <taxon>Streptomycetaceae</taxon>
        <taxon>Streptomyces</taxon>
    </lineage>
</organism>
<feature type="region of interest" description="Disordered" evidence="3">
    <location>
        <begin position="82"/>
        <end position="104"/>
    </location>
</feature>
<dbReference type="Proteomes" id="UP001272987">
    <property type="component" value="Unassembled WGS sequence"/>
</dbReference>
<keyword evidence="6" id="KW-1185">Reference proteome</keyword>
<sequence length="771" mass="74355">MGGAVDFGGAAAGLGGAAVNLGGVATSRGGAVTDLGGVAADLGGVATSSAGVATSSGGVAVNPGGAVTGLDDAAANLGGVATSSGGEAASSGGEAASSGGAATSSAGVAVNPGGAAANLGGAVTDFGGAATSPGGAAASSGGVATSSAGVATSSAGVATSSGGAAVNPGGVATSSGGAAANPGGVAASPGGVAASPGGVVTDLGGAAASSGGAATSSGGVAADLDGALANSGGAVTSPSGAVTSPSGAAASSGGAAVKLGGAAVSSGSTAANPTNTPWNLSPRRPTQVVHGIGGLAKWLSHQKGRTLTLLADPAVAESETVDRIIACAAWADRAVELYVPDGPGTLESVTELAERLRGSELVVAIGGGTLLDQAKLAVLISAAPVVRDRLAARGRSGLVLLPAEAEPAVPVVTVPTTVGTGSELSGGACLAGPQGKRLVLGGGLQPDVAVLDPVATRTLPVELLAEGVFEVFFRVAGMYVGDPQDLPTEDAFTLTLLRRMTELGAELASVRRAGLKPGDALRLEIAKLSGVSHGPWFNAGRDPSACKGWYLANELSTGLGLRKMTAAAAVLPPLWRRIAEGDVHWGSARRLRRLWQAVTSAHSPALPEDPVEGIAALLDAWLIGRDIEASEERTELIARSTLRAWGDGLPTLGALTLTDVRRVLTEAVHRLPAAEAVHRLPAAGAVCQAPAAEAVHRPSTAGAVRQTPAAEGVHRLPTAGAVCQAPAAEAVHQLPAAGAVCQAPAAEAVHRPSTAGAVRQTPAAEGVHRLP</sequence>
<dbReference type="SUPFAM" id="SSF56796">
    <property type="entry name" value="Dehydroquinate synthase-like"/>
    <property type="match status" value="1"/>
</dbReference>